<evidence type="ECO:0000256" key="4">
    <source>
        <dbReference type="ARBA" id="ARBA00023163"/>
    </source>
</evidence>
<dbReference type="Pfam" id="PF08281">
    <property type="entry name" value="Sigma70_r4_2"/>
    <property type="match status" value="1"/>
</dbReference>
<sequence length="177" mass="20342">MNHDSELDARERLTRHWLESEPAVRAYVFAAVRAFHDAEDVVQQVALTVARRFEEYDEKRPFVGWALWLAKSRVIDHFRKQGRDRLVFSETLLDQMADALVQRQPEGSARQAAMERCIAKLPEKSRQLLELRYEEGSSMERVAAAVDSTAAAVRVMLFRIRNLLAGCIQTELGKEAR</sequence>
<dbReference type="RefSeq" id="WP_341404762.1">
    <property type="nucleotide sequence ID" value="NZ_JBBUKT010000004.1"/>
</dbReference>
<dbReference type="InterPro" id="IPR013249">
    <property type="entry name" value="RNA_pol_sigma70_r4_t2"/>
</dbReference>
<dbReference type="InterPro" id="IPR014331">
    <property type="entry name" value="RNA_pol_sigma70_ECF_RHOBA"/>
</dbReference>
<dbReference type="InterPro" id="IPR039425">
    <property type="entry name" value="RNA_pol_sigma-70-like"/>
</dbReference>
<evidence type="ECO:0000313" key="8">
    <source>
        <dbReference type="Proteomes" id="UP001371305"/>
    </source>
</evidence>
<dbReference type="SUPFAM" id="SSF88659">
    <property type="entry name" value="Sigma3 and sigma4 domains of RNA polymerase sigma factors"/>
    <property type="match status" value="1"/>
</dbReference>
<gene>
    <name evidence="7" type="ORF">WKV53_11650</name>
</gene>
<evidence type="ECO:0000256" key="3">
    <source>
        <dbReference type="ARBA" id="ARBA00023082"/>
    </source>
</evidence>
<organism evidence="7 8">
    <name type="scientific">Luteolibacter soli</name>
    <dbReference type="NCBI Taxonomy" id="3135280"/>
    <lineage>
        <taxon>Bacteria</taxon>
        <taxon>Pseudomonadati</taxon>
        <taxon>Verrucomicrobiota</taxon>
        <taxon>Verrucomicrobiia</taxon>
        <taxon>Verrucomicrobiales</taxon>
        <taxon>Verrucomicrobiaceae</taxon>
        <taxon>Luteolibacter</taxon>
    </lineage>
</organism>
<dbReference type="PANTHER" id="PTHR43133:SF51">
    <property type="entry name" value="RNA POLYMERASE SIGMA FACTOR"/>
    <property type="match status" value="1"/>
</dbReference>
<dbReference type="EMBL" id="JBBUKT010000004">
    <property type="protein sequence ID" value="MEK7951159.1"/>
    <property type="molecule type" value="Genomic_DNA"/>
</dbReference>
<dbReference type="InterPro" id="IPR013324">
    <property type="entry name" value="RNA_pol_sigma_r3/r4-like"/>
</dbReference>
<protein>
    <submittedName>
        <fullName evidence="7">Sigma-70 family RNA polymerase sigma factor</fullName>
    </submittedName>
</protein>
<evidence type="ECO:0000256" key="1">
    <source>
        <dbReference type="ARBA" id="ARBA00010641"/>
    </source>
</evidence>
<feature type="domain" description="RNA polymerase sigma factor 70 region 4 type 2" evidence="6">
    <location>
        <begin position="113"/>
        <end position="162"/>
    </location>
</feature>
<reference evidence="7 8" key="1">
    <citation type="submission" date="2024-04" db="EMBL/GenBank/DDBJ databases">
        <title>Luteolibacter sp. isolated from soil.</title>
        <authorList>
            <person name="An J."/>
        </authorList>
    </citation>
    <scope>NUCLEOTIDE SEQUENCE [LARGE SCALE GENOMIC DNA]</scope>
    <source>
        <strain evidence="7 8">Y139</strain>
    </source>
</reference>
<dbReference type="SUPFAM" id="SSF88946">
    <property type="entry name" value="Sigma2 domain of RNA polymerase sigma factors"/>
    <property type="match status" value="1"/>
</dbReference>
<evidence type="ECO:0000256" key="2">
    <source>
        <dbReference type="ARBA" id="ARBA00023015"/>
    </source>
</evidence>
<comment type="similarity">
    <text evidence="1">Belongs to the sigma-70 factor family. ECF subfamily.</text>
</comment>
<evidence type="ECO:0000313" key="7">
    <source>
        <dbReference type="EMBL" id="MEK7951159.1"/>
    </source>
</evidence>
<dbReference type="InterPro" id="IPR014284">
    <property type="entry name" value="RNA_pol_sigma-70_dom"/>
</dbReference>
<keyword evidence="8" id="KW-1185">Reference proteome</keyword>
<dbReference type="InterPro" id="IPR007627">
    <property type="entry name" value="RNA_pol_sigma70_r2"/>
</dbReference>
<keyword evidence="3" id="KW-0731">Sigma factor</keyword>
<dbReference type="Gene3D" id="1.10.10.10">
    <property type="entry name" value="Winged helix-like DNA-binding domain superfamily/Winged helix DNA-binding domain"/>
    <property type="match status" value="1"/>
</dbReference>
<proteinExistence type="inferred from homology"/>
<dbReference type="Proteomes" id="UP001371305">
    <property type="component" value="Unassembled WGS sequence"/>
</dbReference>
<keyword evidence="2" id="KW-0805">Transcription regulation</keyword>
<evidence type="ECO:0000259" key="5">
    <source>
        <dbReference type="Pfam" id="PF04542"/>
    </source>
</evidence>
<dbReference type="Pfam" id="PF04542">
    <property type="entry name" value="Sigma70_r2"/>
    <property type="match status" value="1"/>
</dbReference>
<dbReference type="NCBIfam" id="TIGR02937">
    <property type="entry name" value="sigma70-ECF"/>
    <property type="match status" value="1"/>
</dbReference>
<feature type="domain" description="RNA polymerase sigma-70 region 2" evidence="5">
    <location>
        <begin position="21"/>
        <end position="83"/>
    </location>
</feature>
<keyword evidence="4" id="KW-0804">Transcription</keyword>
<evidence type="ECO:0000259" key="6">
    <source>
        <dbReference type="Pfam" id="PF08281"/>
    </source>
</evidence>
<comment type="caution">
    <text evidence="7">The sequence shown here is derived from an EMBL/GenBank/DDBJ whole genome shotgun (WGS) entry which is preliminary data.</text>
</comment>
<dbReference type="PANTHER" id="PTHR43133">
    <property type="entry name" value="RNA POLYMERASE ECF-TYPE SIGMA FACTO"/>
    <property type="match status" value="1"/>
</dbReference>
<name>A0ABU9ATT4_9BACT</name>
<dbReference type="InterPro" id="IPR013325">
    <property type="entry name" value="RNA_pol_sigma_r2"/>
</dbReference>
<accession>A0ABU9ATT4</accession>
<dbReference type="Gene3D" id="1.10.1740.10">
    <property type="match status" value="1"/>
</dbReference>
<dbReference type="InterPro" id="IPR036388">
    <property type="entry name" value="WH-like_DNA-bd_sf"/>
</dbReference>
<dbReference type="NCBIfam" id="TIGR02989">
    <property type="entry name" value="Sig-70_gvs1"/>
    <property type="match status" value="1"/>
</dbReference>